<evidence type="ECO:0000256" key="7">
    <source>
        <dbReference type="ARBA" id="ARBA00047943"/>
    </source>
</evidence>
<comment type="catalytic activity">
    <reaction evidence="7">
        <text>arsenic triglutathione + 2 [thioredoxin]-dithiol + 2 S-adenosyl-L-methionine + H2O = dimethylarsinous acid + 2 [thioredoxin]-disulfide + 3 glutathione + 2 S-adenosyl-L-homocysteine + 2 H(+)</text>
        <dbReference type="Rhea" id="RHEA:69464"/>
        <dbReference type="Rhea" id="RHEA-COMP:10698"/>
        <dbReference type="Rhea" id="RHEA-COMP:10700"/>
        <dbReference type="ChEBI" id="CHEBI:15377"/>
        <dbReference type="ChEBI" id="CHEBI:15378"/>
        <dbReference type="ChEBI" id="CHEBI:23808"/>
        <dbReference type="ChEBI" id="CHEBI:29950"/>
        <dbReference type="ChEBI" id="CHEBI:50058"/>
        <dbReference type="ChEBI" id="CHEBI:57856"/>
        <dbReference type="ChEBI" id="CHEBI:57925"/>
        <dbReference type="ChEBI" id="CHEBI:59789"/>
        <dbReference type="ChEBI" id="CHEBI:183640"/>
        <dbReference type="EC" id="2.1.1.137"/>
    </reaction>
</comment>
<dbReference type="RefSeq" id="WP_009200715.1">
    <property type="nucleotide sequence ID" value="NZ_ACJX03000001.1"/>
</dbReference>
<dbReference type="CDD" id="cd02440">
    <property type="entry name" value="AdoMet_MTases"/>
    <property type="match status" value="1"/>
</dbReference>
<accession>A0A0T5X7Z7</accession>
<evidence type="ECO:0000256" key="3">
    <source>
        <dbReference type="ARBA" id="ARBA00034487"/>
    </source>
</evidence>
<evidence type="ECO:0000313" key="10">
    <source>
        <dbReference type="EMBL" id="KRT34403.1"/>
    </source>
</evidence>
<keyword evidence="11" id="KW-1185">Reference proteome</keyword>
<name>A0A0T5X7Z7_9BACT</name>
<proteinExistence type="inferred from homology"/>
<dbReference type="Gene3D" id="3.40.50.150">
    <property type="entry name" value="Vaccinia Virus protein VP39"/>
    <property type="match status" value="1"/>
</dbReference>
<evidence type="ECO:0000259" key="9">
    <source>
        <dbReference type="Pfam" id="PF13847"/>
    </source>
</evidence>
<dbReference type="NCBIfam" id="NF008823">
    <property type="entry name" value="PRK11873.1"/>
    <property type="match status" value="1"/>
</dbReference>
<evidence type="ECO:0000256" key="2">
    <source>
        <dbReference type="ARBA" id="ARBA00022691"/>
    </source>
</evidence>
<dbReference type="STRING" id="592015.HMPREF1705_04291"/>
<comment type="caution">
    <text evidence="10">The sequence shown here is derived from an EMBL/GenBank/DDBJ whole genome shotgun (WGS) entry which is preliminary data.</text>
</comment>
<protein>
    <recommendedName>
        <fullName evidence="5">Arsenite methyltransferase</fullName>
        <ecNumber evidence="4">2.1.1.137</ecNumber>
    </recommendedName>
</protein>
<dbReference type="GO" id="GO:0032259">
    <property type="term" value="P:methylation"/>
    <property type="evidence" value="ECO:0007669"/>
    <property type="project" value="UniProtKB-KW"/>
</dbReference>
<evidence type="ECO:0000256" key="8">
    <source>
        <dbReference type="ARBA" id="ARBA00048428"/>
    </source>
</evidence>
<dbReference type="PANTHER" id="PTHR43675">
    <property type="entry name" value="ARSENITE METHYLTRANSFERASE"/>
    <property type="match status" value="1"/>
</dbReference>
<dbReference type="EC" id="2.1.1.137" evidence="4"/>
<organism evidence="10 11">
    <name type="scientific">Acetomicrobium hydrogeniformans ATCC BAA-1850</name>
    <dbReference type="NCBI Taxonomy" id="592015"/>
    <lineage>
        <taxon>Bacteria</taxon>
        <taxon>Thermotogati</taxon>
        <taxon>Synergistota</taxon>
        <taxon>Synergistia</taxon>
        <taxon>Synergistales</taxon>
        <taxon>Acetomicrobiaceae</taxon>
        <taxon>Acetomicrobium</taxon>
    </lineage>
</organism>
<dbReference type="AlphaFoldDB" id="A0A0T5X7Z7"/>
<dbReference type="InterPro" id="IPR026669">
    <property type="entry name" value="Arsenite_MeTrfase-like"/>
</dbReference>
<comment type="catalytic activity">
    <reaction evidence="6">
        <text>arsenic triglutathione + [thioredoxin]-dithiol + S-adenosyl-L-methionine + 2 H2O = methylarsonous acid + [thioredoxin]-disulfide + 3 glutathione + S-adenosyl-L-homocysteine + H(+)</text>
        <dbReference type="Rhea" id="RHEA:69460"/>
        <dbReference type="Rhea" id="RHEA-COMP:10698"/>
        <dbReference type="Rhea" id="RHEA-COMP:10700"/>
        <dbReference type="ChEBI" id="CHEBI:15377"/>
        <dbReference type="ChEBI" id="CHEBI:15378"/>
        <dbReference type="ChEBI" id="CHEBI:17826"/>
        <dbReference type="ChEBI" id="CHEBI:29950"/>
        <dbReference type="ChEBI" id="CHEBI:50058"/>
        <dbReference type="ChEBI" id="CHEBI:57856"/>
        <dbReference type="ChEBI" id="CHEBI:57925"/>
        <dbReference type="ChEBI" id="CHEBI:59789"/>
        <dbReference type="ChEBI" id="CHEBI:183640"/>
        <dbReference type="EC" id="2.1.1.137"/>
    </reaction>
</comment>
<dbReference type="EMBL" id="ACJX03000001">
    <property type="protein sequence ID" value="KRT34403.1"/>
    <property type="molecule type" value="Genomic_DNA"/>
</dbReference>
<dbReference type="SUPFAM" id="SSF53335">
    <property type="entry name" value="S-adenosyl-L-methionine-dependent methyltransferases"/>
    <property type="match status" value="1"/>
</dbReference>
<gene>
    <name evidence="10" type="ORF">HMPREF1705_04291</name>
</gene>
<dbReference type="PANTHER" id="PTHR43675:SF8">
    <property type="entry name" value="ARSENITE METHYLTRANSFERASE"/>
    <property type="match status" value="1"/>
</dbReference>
<dbReference type="eggNOG" id="COG2226">
    <property type="taxonomic scope" value="Bacteria"/>
</dbReference>
<evidence type="ECO:0000256" key="1">
    <source>
        <dbReference type="ARBA" id="ARBA00022679"/>
    </source>
</evidence>
<keyword evidence="1 10" id="KW-0808">Transferase</keyword>
<keyword evidence="10" id="KW-0489">Methyltransferase</keyword>
<evidence type="ECO:0000256" key="6">
    <source>
        <dbReference type="ARBA" id="ARBA00047941"/>
    </source>
</evidence>
<sequence length="266" mass="28694">MSEDIKKQIRHFYGEIAKNAKEGNSCCCSGSCCGPIANAPLIYGEEFLEGLPEEALMASQGCANPLVFADLKEGDVVLDLGSGGGIDAFLAAKIVGDSGKVYGLDMTDDMLALAEENRKKAGLTNVEFIKGYIEDIPLPDESVDVVISNCVVNLSEDKEKVFREIYRVIKKGGHLSIADIVTLKEVPDRVRQITDLWVSCIAGSMPVDELNKTLAHVGFKDITISLEHVYTKDVIKSMLGDEAKIDSADFDLLDGAFGSAVIKAVK</sequence>
<reference evidence="11" key="1">
    <citation type="submission" date="2012-09" db="EMBL/GenBank/DDBJ databases">
        <authorList>
            <person name="Weinstock G."/>
            <person name="Sodergren E."/>
            <person name="Clifton S."/>
            <person name="Fulton L."/>
            <person name="Fulton B."/>
            <person name="Courtney L."/>
            <person name="Fronick C."/>
            <person name="Harrison M."/>
            <person name="Strong C."/>
            <person name="Farmer C."/>
            <person name="Delehaunty K."/>
            <person name="Markovic C."/>
            <person name="Hall O."/>
            <person name="Minx P."/>
            <person name="Tomlinson C."/>
            <person name="Mitreva M."/>
            <person name="Nelson J."/>
            <person name="Hou S."/>
            <person name="Wollam A."/>
            <person name="Pepin K.H."/>
            <person name="Johnson M."/>
            <person name="Bhonagiri V."/>
            <person name="Nash W.E."/>
            <person name="Suruliraj S."/>
            <person name="Warren W."/>
            <person name="Chinwalla A."/>
            <person name="Mardis E.R."/>
            <person name="Wilson R.K."/>
        </authorList>
    </citation>
    <scope>NUCLEOTIDE SEQUENCE [LARGE SCALE GENOMIC DNA]</scope>
    <source>
        <strain evidence="11">OS1</strain>
    </source>
</reference>
<evidence type="ECO:0000256" key="5">
    <source>
        <dbReference type="ARBA" id="ARBA00034545"/>
    </source>
</evidence>
<dbReference type="InterPro" id="IPR029063">
    <property type="entry name" value="SAM-dependent_MTases_sf"/>
</dbReference>
<evidence type="ECO:0000256" key="4">
    <source>
        <dbReference type="ARBA" id="ARBA00034521"/>
    </source>
</evidence>
<dbReference type="Pfam" id="PF13847">
    <property type="entry name" value="Methyltransf_31"/>
    <property type="match status" value="1"/>
</dbReference>
<keyword evidence="2" id="KW-0949">S-adenosyl-L-methionine</keyword>
<dbReference type="OrthoDB" id="9772751at2"/>
<dbReference type="InterPro" id="IPR025714">
    <property type="entry name" value="Methyltranfer_dom"/>
</dbReference>
<comment type="similarity">
    <text evidence="3">Belongs to the methyltransferase superfamily. Arsenite methyltransferase family.</text>
</comment>
<comment type="catalytic activity">
    <reaction evidence="8">
        <text>arsenic triglutathione + 3 [thioredoxin]-dithiol + 3 S-adenosyl-L-methionine = trimethylarsine + 3 [thioredoxin]-disulfide + 3 glutathione + 3 S-adenosyl-L-homocysteine + 3 H(+)</text>
        <dbReference type="Rhea" id="RHEA:69432"/>
        <dbReference type="Rhea" id="RHEA-COMP:10698"/>
        <dbReference type="Rhea" id="RHEA-COMP:10700"/>
        <dbReference type="ChEBI" id="CHEBI:15378"/>
        <dbReference type="ChEBI" id="CHEBI:27130"/>
        <dbReference type="ChEBI" id="CHEBI:29950"/>
        <dbReference type="ChEBI" id="CHEBI:50058"/>
        <dbReference type="ChEBI" id="CHEBI:57856"/>
        <dbReference type="ChEBI" id="CHEBI:57925"/>
        <dbReference type="ChEBI" id="CHEBI:59789"/>
        <dbReference type="ChEBI" id="CHEBI:183640"/>
        <dbReference type="EC" id="2.1.1.137"/>
    </reaction>
</comment>
<dbReference type="Proteomes" id="UP000005273">
    <property type="component" value="Unassembled WGS sequence"/>
</dbReference>
<evidence type="ECO:0000313" key="11">
    <source>
        <dbReference type="Proteomes" id="UP000005273"/>
    </source>
</evidence>
<dbReference type="GO" id="GO:0030791">
    <property type="term" value="F:arsenite methyltransferase activity"/>
    <property type="evidence" value="ECO:0007669"/>
    <property type="project" value="UniProtKB-EC"/>
</dbReference>
<feature type="domain" description="Methyltransferase" evidence="9">
    <location>
        <begin position="72"/>
        <end position="213"/>
    </location>
</feature>